<evidence type="ECO:0000313" key="3">
    <source>
        <dbReference type="Proteomes" id="UP001519460"/>
    </source>
</evidence>
<keyword evidence="3" id="KW-1185">Reference proteome</keyword>
<accession>A0ABD0L5C0</accession>
<feature type="region of interest" description="Disordered" evidence="1">
    <location>
        <begin position="1"/>
        <end position="33"/>
    </location>
</feature>
<organism evidence="2 3">
    <name type="scientific">Batillaria attramentaria</name>
    <dbReference type="NCBI Taxonomy" id="370345"/>
    <lineage>
        <taxon>Eukaryota</taxon>
        <taxon>Metazoa</taxon>
        <taxon>Spiralia</taxon>
        <taxon>Lophotrochozoa</taxon>
        <taxon>Mollusca</taxon>
        <taxon>Gastropoda</taxon>
        <taxon>Caenogastropoda</taxon>
        <taxon>Sorbeoconcha</taxon>
        <taxon>Cerithioidea</taxon>
        <taxon>Batillariidae</taxon>
        <taxon>Batillaria</taxon>
    </lineage>
</organism>
<feature type="non-terminal residue" evidence="2">
    <location>
        <position position="1"/>
    </location>
</feature>
<sequence>SIQQQASLSVAGQTTDTETDHSPPKTTPQELPDKINSLCLTSGHTACRLGSIMSVTGQPWMTKNHARPTPTDGEIAITGRAADRQN</sequence>
<gene>
    <name evidence="2" type="ORF">BaRGS_00014139</name>
</gene>
<feature type="region of interest" description="Disordered" evidence="1">
    <location>
        <begin position="59"/>
        <end position="86"/>
    </location>
</feature>
<name>A0ABD0L5C0_9CAEN</name>
<dbReference type="Proteomes" id="UP001519460">
    <property type="component" value="Unassembled WGS sequence"/>
</dbReference>
<protein>
    <submittedName>
        <fullName evidence="2">Uncharacterized protein</fullName>
    </submittedName>
</protein>
<comment type="caution">
    <text evidence="2">The sequence shown here is derived from an EMBL/GenBank/DDBJ whole genome shotgun (WGS) entry which is preliminary data.</text>
</comment>
<evidence type="ECO:0000256" key="1">
    <source>
        <dbReference type="SAM" id="MobiDB-lite"/>
    </source>
</evidence>
<dbReference type="AlphaFoldDB" id="A0ABD0L5C0"/>
<reference evidence="2 3" key="1">
    <citation type="journal article" date="2023" name="Sci. Data">
        <title>Genome assembly of the Korean intertidal mud-creeper Batillaria attramentaria.</title>
        <authorList>
            <person name="Patra A.K."/>
            <person name="Ho P.T."/>
            <person name="Jun S."/>
            <person name="Lee S.J."/>
            <person name="Kim Y."/>
            <person name="Won Y.J."/>
        </authorList>
    </citation>
    <scope>NUCLEOTIDE SEQUENCE [LARGE SCALE GENOMIC DNA]</scope>
    <source>
        <strain evidence="2">Wonlab-2016</strain>
    </source>
</reference>
<feature type="compositionally biased region" description="Polar residues" evidence="1">
    <location>
        <begin position="1"/>
        <end position="16"/>
    </location>
</feature>
<evidence type="ECO:0000313" key="2">
    <source>
        <dbReference type="EMBL" id="KAK7494741.1"/>
    </source>
</evidence>
<proteinExistence type="predicted"/>
<dbReference type="EMBL" id="JACVVK020000081">
    <property type="protein sequence ID" value="KAK7494741.1"/>
    <property type="molecule type" value="Genomic_DNA"/>
</dbReference>